<protein>
    <submittedName>
        <fullName evidence="2">Uncharacterized protein</fullName>
    </submittedName>
</protein>
<evidence type="ECO:0000313" key="3">
    <source>
        <dbReference type="Proteomes" id="UP001454036"/>
    </source>
</evidence>
<name>A0AAV3RKB3_LITER</name>
<dbReference type="AlphaFoldDB" id="A0AAV3RKB3"/>
<feature type="region of interest" description="Disordered" evidence="1">
    <location>
        <begin position="13"/>
        <end position="34"/>
    </location>
</feature>
<evidence type="ECO:0000313" key="2">
    <source>
        <dbReference type="EMBL" id="GAA0174717.1"/>
    </source>
</evidence>
<keyword evidence="3" id="KW-1185">Reference proteome</keyword>
<gene>
    <name evidence="2" type="ORF">LIER_28050</name>
</gene>
<reference evidence="2 3" key="1">
    <citation type="submission" date="2024-01" db="EMBL/GenBank/DDBJ databases">
        <title>The complete chloroplast genome sequence of Lithospermum erythrorhizon: insights into the phylogenetic relationship among Boraginaceae species and the maternal lineages of purple gromwells.</title>
        <authorList>
            <person name="Okada T."/>
            <person name="Watanabe K."/>
        </authorList>
    </citation>
    <scope>NUCLEOTIDE SEQUENCE [LARGE SCALE GENOMIC DNA]</scope>
</reference>
<comment type="caution">
    <text evidence="2">The sequence shown here is derived from an EMBL/GenBank/DDBJ whole genome shotgun (WGS) entry which is preliminary data.</text>
</comment>
<dbReference type="Proteomes" id="UP001454036">
    <property type="component" value="Unassembled WGS sequence"/>
</dbReference>
<sequence length="112" mass="11931">MSKVVTGRGIVEGVTGEDMGEGKGRGKTSVDTSTGISSETTFFEAFKGFLVTGVEGGTSEVSPEAAGFFLLDTFARGSFPEDTVLKLTLWGIIHDPEACFWARSVTTKEKDK</sequence>
<dbReference type="EMBL" id="BAABME010009192">
    <property type="protein sequence ID" value="GAA0174717.1"/>
    <property type="molecule type" value="Genomic_DNA"/>
</dbReference>
<proteinExistence type="predicted"/>
<evidence type="ECO:0000256" key="1">
    <source>
        <dbReference type="SAM" id="MobiDB-lite"/>
    </source>
</evidence>
<organism evidence="2 3">
    <name type="scientific">Lithospermum erythrorhizon</name>
    <name type="common">Purple gromwell</name>
    <name type="synonym">Lithospermum officinale var. erythrorhizon</name>
    <dbReference type="NCBI Taxonomy" id="34254"/>
    <lineage>
        <taxon>Eukaryota</taxon>
        <taxon>Viridiplantae</taxon>
        <taxon>Streptophyta</taxon>
        <taxon>Embryophyta</taxon>
        <taxon>Tracheophyta</taxon>
        <taxon>Spermatophyta</taxon>
        <taxon>Magnoliopsida</taxon>
        <taxon>eudicotyledons</taxon>
        <taxon>Gunneridae</taxon>
        <taxon>Pentapetalae</taxon>
        <taxon>asterids</taxon>
        <taxon>lamiids</taxon>
        <taxon>Boraginales</taxon>
        <taxon>Boraginaceae</taxon>
        <taxon>Boraginoideae</taxon>
        <taxon>Lithospermeae</taxon>
        <taxon>Lithospermum</taxon>
    </lineage>
</organism>
<accession>A0AAV3RKB3</accession>